<evidence type="ECO:0000256" key="3">
    <source>
        <dbReference type="ARBA" id="ARBA00022801"/>
    </source>
</evidence>
<reference evidence="7" key="1">
    <citation type="submission" date="2020-09" db="EMBL/GenBank/DDBJ databases">
        <title>Genome-Enabled Discovery of Anthraquinone Biosynthesis in Senna tora.</title>
        <authorList>
            <person name="Kang S.-H."/>
            <person name="Pandey R.P."/>
            <person name="Lee C.-M."/>
            <person name="Sim J.-S."/>
            <person name="Jeong J.-T."/>
            <person name="Choi B.-S."/>
            <person name="Jung M."/>
            <person name="Ginzburg D."/>
            <person name="Zhao K."/>
            <person name="Won S.Y."/>
            <person name="Oh T.-J."/>
            <person name="Yu Y."/>
            <person name="Kim N.-H."/>
            <person name="Lee O.R."/>
            <person name="Lee T.-H."/>
            <person name="Bashyal P."/>
            <person name="Kim T.-S."/>
            <person name="Lee W.-H."/>
            <person name="Kawkins C."/>
            <person name="Kim C.-K."/>
            <person name="Kim J.S."/>
            <person name="Ahn B.O."/>
            <person name="Rhee S.Y."/>
            <person name="Sohng J.K."/>
        </authorList>
    </citation>
    <scope>NUCLEOTIDE SEQUENCE</scope>
    <source>
        <tissue evidence="7">Leaf</tissue>
    </source>
</reference>
<dbReference type="InterPro" id="IPR038765">
    <property type="entry name" value="Papain-like_cys_pep_sf"/>
</dbReference>
<dbReference type="AlphaFoldDB" id="A0A834SH75"/>
<comment type="similarity">
    <text evidence="1">Belongs to the peptidase C1 family.</text>
</comment>
<dbReference type="SMART" id="SM00848">
    <property type="entry name" value="Inhibitor_I29"/>
    <property type="match status" value="1"/>
</dbReference>
<evidence type="ECO:0000313" key="7">
    <source>
        <dbReference type="EMBL" id="KAF7803321.1"/>
    </source>
</evidence>
<keyword evidence="2" id="KW-0645">Protease</keyword>
<evidence type="ECO:0000259" key="6">
    <source>
        <dbReference type="SMART" id="SM00848"/>
    </source>
</evidence>
<dbReference type="GO" id="GO:0006508">
    <property type="term" value="P:proteolysis"/>
    <property type="evidence" value="ECO:0007669"/>
    <property type="project" value="UniProtKB-KW"/>
</dbReference>
<comment type="caution">
    <text evidence="7">The sequence shown here is derived from an EMBL/GenBank/DDBJ whole genome shotgun (WGS) entry which is preliminary data.</text>
</comment>
<organism evidence="7 8">
    <name type="scientific">Senna tora</name>
    <dbReference type="NCBI Taxonomy" id="362788"/>
    <lineage>
        <taxon>Eukaryota</taxon>
        <taxon>Viridiplantae</taxon>
        <taxon>Streptophyta</taxon>
        <taxon>Embryophyta</taxon>
        <taxon>Tracheophyta</taxon>
        <taxon>Spermatophyta</taxon>
        <taxon>Magnoliopsida</taxon>
        <taxon>eudicotyledons</taxon>
        <taxon>Gunneridae</taxon>
        <taxon>Pentapetalae</taxon>
        <taxon>rosids</taxon>
        <taxon>fabids</taxon>
        <taxon>Fabales</taxon>
        <taxon>Fabaceae</taxon>
        <taxon>Caesalpinioideae</taxon>
        <taxon>Cassia clade</taxon>
        <taxon>Senna</taxon>
    </lineage>
</organism>
<evidence type="ECO:0000313" key="8">
    <source>
        <dbReference type="Proteomes" id="UP000634136"/>
    </source>
</evidence>
<dbReference type="Gene3D" id="3.90.70.10">
    <property type="entry name" value="Cysteine proteinases"/>
    <property type="match status" value="1"/>
</dbReference>
<dbReference type="Proteomes" id="UP000634136">
    <property type="component" value="Unassembled WGS sequence"/>
</dbReference>
<name>A0A834SH75_9FABA</name>
<evidence type="ECO:0000256" key="5">
    <source>
        <dbReference type="SAM" id="SignalP"/>
    </source>
</evidence>
<accession>A0A834SH75</accession>
<dbReference type="InterPro" id="IPR025661">
    <property type="entry name" value="Pept_asp_AS"/>
</dbReference>
<dbReference type="GO" id="GO:0008234">
    <property type="term" value="F:cysteine-type peptidase activity"/>
    <property type="evidence" value="ECO:0007669"/>
    <property type="project" value="UniProtKB-KW"/>
</dbReference>
<dbReference type="PROSITE" id="PS00640">
    <property type="entry name" value="THIOL_PROTEASE_ASN"/>
    <property type="match status" value="1"/>
</dbReference>
<dbReference type="InterPro" id="IPR013128">
    <property type="entry name" value="Peptidase_C1A"/>
</dbReference>
<dbReference type="InterPro" id="IPR000668">
    <property type="entry name" value="Peptidase_C1A_C"/>
</dbReference>
<dbReference type="OrthoDB" id="1433621at2759"/>
<dbReference type="EMBL" id="JAAIUW010000013">
    <property type="protein sequence ID" value="KAF7803321.1"/>
    <property type="molecule type" value="Genomic_DNA"/>
</dbReference>
<keyword evidence="5" id="KW-0732">Signal</keyword>
<dbReference type="Gene3D" id="1.10.287.2250">
    <property type="match status" value="1"/>
</dbReference>
<dbReference type="SUPFAM" id="SSF54001">
    <property type="entry name" value="Cysteine proteinases"/>
    <property type="match status" value="1"/>
</dbReference>
<keyword evidence="3" id="KW-0378">Hydrolase</keyword>
<feature type="signal peptide" evidence="5">
    <location>
        <begin position="1"/>
        <end position="20"/>
    </location>
</feature>
<sequence length="208" mass="23937">MTKLFLVFLICASLTCLVSSAIPNDLQELSLDSEEQVRELFQQWRAEHGREYATPQEEAKRFGIFQSNLKHIKEVNGKRKYGWEYGLGVNKFADLSGEEFRKIHLHHHINYNNIPSNTKYSTLNNHQQDLPDSIDWREKGAVTQVKEQGDCENGEDYWIVKNSWGEDWGENGYIRMKRNASDWAYGVCAIANLAGYPSQSTTPSLFQA</sequence>
<keyword evidence="8" id="KW-1185">Reference proteome</keyword>
<keyword evidence="4" id="KW-0788">Thiol protease</keyword>
<dbReference type="Gene3D" id="2.40.50.170">
    <property type="entry name" value="Cysteine proteinases. Chain C"/>
    <property type="match status" value="1"/>
</dbReference>
<proteinExistence type="inferred from homology"/>
<protein>
    <submittedName>
        <fullName evidence="7">Cysteine proteinase</fullName>
    </submittedName>
</protein>
<feature type="chain" id="PRO_5033066563" evidence="5">
    <location>
        <begin position="21"/>
        <end position="208"/>
    </location>
</feature>
<dbReference type="PANTHER" id="PTHR12411">
    <property type="entry name" value="CYSTEINE PROTEASE FAMILY C1-RELATED"/>
    <property type="match status" value="1"/>
</dbReference>
<dbReference type="Pfam" id="PF08246">
    <property type="entry name" value="Inhibitor_I29"/>
    <property type="match status" value="1"/>
</dbReference>
<dbReference type="InterPro" id="IPR013201">
    <property type="entry name" value="Prot_inhib_I29"/>
</dbReference>
<evidence type="ECO:0000256" key="2">
    <source>
        <dbReference type="ARBA" id="ARBA00022670"/>
    </source>
</evidence>
<dbReference type="Pfam" id="PF00112">
    <property type="entry name" value="Peptidase_C1"/>
    <property type="match status" value="1"/>
</dbReference>
<gene>
    <name evidence="7" type="ORF">G2W53_042432</name>
</gene>
<feature type="domain" description="Cathepsin propeptide inhibitor" evidence="6">
    <location>
        <begin position="41"/>
        <end position="100"/>
    </location>
</feature>
<evidence type="ECO:0000256" key="4">
    <source>
        <dbReference type="ARBA" id="ARBA00022807"/>
    </source>
</evidence>
<evidence type="ECO:0000256" key="1">
    <source>
        <dbReference type="ARBA" id="ARBA00008455"/>
    </source>
</evidence>